<protein>
    <recommendedName>
        <fullName evidence="3">PASTA domain-containing protein</fullName>
    </recommendedName>
</protein>
<name>A0ABS1YJM4_9ACTN</name>
<gene>
    <name evidence="1" type="ORF">JM949_20705</name>
</gene>
<keyword evidence="2" id="KW-1185">Reference proteome</keyword>
<accession>A0ABS1YJM4</accession>
<evidence type="ECO:0000313" key="1">
    <source>
        <dbReference type="EMBL" id="MBM0277625.1"/>
    </source>
</evidence>
<evidence type="ECO:0000313" key="2">
    <source>
        <dbReference type="Proteomes" id="UP000622245"/>
    </source>
</evidence>
<dbReference type="Proteomes" id="UP000622245">
    <property type="component" value="Unassembled WGS sequence"/>
</dbReference>
<reference evidence="1 2" key="1">
    <citation type="submission" date="2021-01" db="EMBL/GenBank/DDBJ databases">
        <title>Draft genome sequence of Micromonospora sp. strain STR1s_6.</title>
        <authorList>
            <person name="Karlyshev A."/>
            <person name="Jawad R."/>
        </authorList>
    </citation>
    <scope>NUCLEOTIDE SEQUENCE [LARGE SCALE GENOMIC DNA]</scope>
    <source>
        <strain evidence="1 2">STR1S-6</strain>
    </source>
</reference>
<dbReference type="PROSITE" id="PS51257">
    <property type="entry name" value="PROKAR_LIPOPROTEIN"/>
    <property type="match status" value="1"/>
</dbReference>
<comment type="caution">
    <text evidence="1">The sequence shown here is derived from an EMBL/GenBank/DDBJ whole genome shotgun (WGS) entry which is preliminary data.</text>
</comment>
<dbReference type="EMBL" id="JAEVHL010000113">
    <property type="protein sequence ID" value="MBM0277625.1"/>
    <property type="molecule type" value="Genomic_DNA"/>
</dbReference>
<organism evidence="1 2">
    <name type="scientific">Micromonospora tarensis</name>
    <dbReference type="NCBI Taxonomy" id="2806100"/>
    <lineage>
        <taxon>Bacteria</taxon>
        <taxon>Bacillati</taxon>
        <taxon>Actinomycetota</taxon>
        <taxon>Actinomycetes</taxon>
        <taxon>Micromonosporales</taxon>
        <taxon>Micromonosporaceae</taxon>
        <taxon>Micromonospora</taxon>
    </lineage>
</organism>
<dbReference type="RefSeq" id="WP_203150044.1">
    <property type="nucleotide sequence ID" value="NZ_JAEVHL010000113.1"/>
</dbReference>
<evidence type="ECO:0008006" key="3">
    <source>
        <dbReference type="Google" id="ProtNLM"/>
    </source>
</evidence>
<proteinExistence type="predicted"/>
<sequence>MRTLVSVPPRAQRAPKGSSSARARIAFIAAVTVGCLVATQGASQAAPPESPALGQSDQSVTDALSAVGIKVRADGWIEYDSVLRRAGVSGKTSRVAGVRGKDGACALSGSAQASSGSSRTTYTEEVAYNPATCEFDVLVGDLTAEQAATLRSLTGAAASDVSSTKGAADASSPRGTTGDNAAAATYSRYLKTSWIDPIDITISSQSVGLRWSNTQWLNWAYQRDSFKGCIGSVCLDETYIVSGSDSLATLSDGWTKNANVHFQNVSFALWVVAILGPTGWAACGFPSSSQADFYHTDSVTGRTSGASSWNWNDSKSGACTNLVHHGDETGASYPF</sequence>